<evidence type="ECO:0000313" key="2">
    <source>
        <dbReference type="EMBL" id="KAG8534483.1"/>
    </source>
</evidence>
<evidence type="ECO:0000256" key="1">
    <source>
        <dbReference type="SAM" id="MobiDB-lite"/>
    </source>
</evidence>
<dbReference type="Proteomes" id="UP000824782">
    <property type="component" value="Unassembled WGS sequence"/>
</dbReference>
<protein>
    <submittedName>
        <fullName evidence="2">Uncharacterized protein</fullName>
    </submittedName>
</protein>
<feature type="region of interest" description="Disordered" evidence="1">
    <location>
        <begin position="1"/>
        <end position="25"/>
    </location>
</feature>
<name>A0AAV6YE94_ENGPU</name>
<organism evidence="2 3">
    <name type="scientific">Engystomops pustulosus</name>
    <name type="common">Tungara frog</name>
    <name type="synonym">Physalaemus pustulosus</name>
    <dbReference type="NCBI Taxonomy" id="76066"/>
    <lineage>
        <taxon>Eukaryota</taxon>
        <taxon>Metazoa</taxon>
        <taxon>Chordata</taxon>
        <taxon>Craniata</taxon>
        <taxon>Vertebrata</taxon>
        <taxon>Euteleostomi</taxon>
        <taxon>Amphibia</taxon>
        <taxon>Batrachia</taxon>
        <taxon>Anura</taxon>
        <taxon>Neobatrachia</taxon>
        <taxon>Hyloidea</taxon>
        <taxon>Leptodactylidae</taxon>
        <taxon>Leiuperinae</taxon>
        <taxon>Engystomops</taxon>
    </lineage>
</organism>
<reference evidence="2" key="1">
    <citation type="thesis" date="2020" institute="ProQuest LLC" country="789 East Eisenhower Parkway, Ann Arbor, MI, USA">
        <title>Comparative Genomics and Chromosome Evolution.</title>
        <authorList>
            <person name="Mudd A.B."/>
        </authorList>
    </citation>
    <scope>NUCLEOTIDE SEQUENCE</scope>
    <source>
        <strain evidence="2">237g6f4</strain>
        <tissue evidence="2">Blood</tissue>
    </source>
</reference>
<dbReference type="EMBL" id="WNYA01104289">
    <property type="protein sequence ID" value="KAG8534483.1"/>
    <property type="molecule type" value="Genomic_DNA"/>
</dbReference>
<accession>A0AAV6YE94</accession>
<proteinExistence type="predicted"/>
<feature type="compositionally biased region" description="Low complexity" evidence="1">
    <location>
        <begin position="12"/>
        <end position="25"/>
    </location>
</feature>
<comment type="caution">
    <text evidence="2">The sequence shown here is derived from an EMBL/GenBank/DDBJ whole genome shotgun (WGS) entry which is preliminary data.</text>
</comment>
<dbReference type="AlphaFoldDB" id="A0AAV6YE94"/>
<sequence length="81" mass="9084">MSCAMNIARTNRPAAGPRRSSPRPLLMLLPHYGAQRPRTLPTQHDSEPSSKNTSLLLQGTGEIPIIWCHRCSLVMDRLYSQ</sequence>
<gene>
    <name evidence="2" type="ORF">GDO81_019386</name>
</gene>
<keyword evidence="3" id="KW-1185">Reference proteome</keyword>
<evidence type="ECO:0000313" key="3">
    <source>
        <dbReference type="Proteomes" id="UP000824782"/>
    </source>
</evidence>